<evidence type="ECO:0000256" key="1">
    <source>
        <dbReference type="PROSITE-ProRule" id="PRU00267"/>
    </source>
</evidence>
<evidence type="ECO:0000256" key="2">
    <source>
        <dbReference type="SAM" id="MobiDB-lite"/>
    </source>
</evidence>
<feature type="DNA-binding region" description="HMG box" evidence="1">
    <location>
        <begin position="211"/>
        <end position="278"/>
    </location>
</feature>
<accession>A0ABM0VX97</accession>
<keyword evidence="1" id="KW-0238">DNA-binding</keyword>
<dbReference type="Proteomes" id="UP000694864">
    <property type="component" value="Chromosome 14"/>
</dbReference>
<evidence type="ECO:0000259" key="3">
    <source>
        <dbReference type="PROSITE" id="PS50118"/>
    </source>
</evidence>
<feature type="compositionally biased region" description="Basic and acidic residues" evidence="2">
    <location>
        <begin position="136"/>
        <end position="147"/>
    </location>
</feature>
<evidence type="ECO:0000313" key="5">
    <source>
        <dbReference type="Proteomes" id="UP000694864"/>
    </source>
</evidence>
<sequence>MSTIGKSQIELVTANEFSTVEKGNSSRTSMYEDLVQNPELFWDTLRDFFEFSGQPFKNPVVGGNNLDLHRLFIEVTSRGGLEEVINDRRCKEVIEVFKTVITNPAYVLKTNYRKTLLEFEHVYFQAPRSTFQGNEKALKRPVKESAKHGNGMEMKPGAVVTGSIDEKFESGYLVTMKMGSEKFKGVLFHTSSQDDPRTRRNKRAKSSHERPKCPRSSYNFFFAEQHARLKAEVGGKKGPFTKEIAEMWNNLSQSDKQVYQQKHLEDKERYKELLQHKASKDSYASDIVAATDAVETVAETNATKVVATVNAAETVAATNAAEVVAETDATETVAASASASETVDEASE</sequence>
<evidence type="ECO:0000313" key="6">
    <source>
        <dbReference type="RefSeq" id="XP_010462418.1"/>
    </source>
</evidence>
<reference evidence="6" key="2">
    <citation type="submission" date="2025-08" db="UniProtKB">
        <authorList>
            <consortium name="RefSeq"/>
        </authorList>
    </citation>
    <scope>IDENTIFICATION</scope>
    <source>
        <tissue evidence="6">Leaf</tissue>
    </source>
</reference>
<reference evidence="5" key="1">
    <citation type="journal article" date="2014" name="Nat. Commun.">
        <title>The emerging biofuel crop Camelina sativa retains a highly undifferentiated hexaploid genome structure.</title>
        <authorList>
            <person name="Kagale S."/>
            <person name="Koh C."/>
            <person name="Nixon J."/>
            <person name="Bollina V."/>
            <person name="Clarke W.E."/>
            <person name="Tuteja R."/>
            <person name="Spillane C."/>
            <person name="Robinson S.J."/>
            <person name="Links M.G."/>
            <person name="Clarke C."/>
            <person name="Higgins E.E."/>
            <person name="Huebert T."/>
            <person name="Sharpe A.G."/>
            <person name="Parkin I.A."/>
        </authorList>
    </citation>
    <scope>NUCLEOTIDE SEQUENCE [LARGE SCALE GENOMIC DNA]</scope>
    <source>
        <strain evidence="5">cv. DH55</strain>
    </source>
</reference>
<dbReference type="SMART" id="SM01014">
    <property type="entry name" value="ARID"/>
    <property type="match status" value="1"/>
</dbReference>
<protein>
    <submittedName>
        <fullName evidence="6">High mobility group B protein 11</fullName>
    </submittedName>
</protein>
<gene>
    <name evidence="6" type="primary">LOC104743004</name>
</gene>
<feature type="region of interest" description="Disordered" evidence="2">
    <location>
        <begin position="188"/>
        <end position="213"/>
    </location>
</feature>
<keyword evidence="5" id="KW-1185">Reference proteome</keyword>
<dbReference type="Pfam" id="PF00505">
    <property type="entry name" value="HMG_box"/>
    <property type="match status" value="1"/>
</dbReference>
<dbReference type="InterPro" id="IPR036910">
    <property type="entry name" value="HMG_box_dom_sf"/>
</dbReference>
<name>A0ABM0VX97_CAMSA</name>
<feature type="domain" description="HMG box" evidence="3">
    <location>
        <begin position="211"/>
        <end position="278"/>
    </location>
</feature>
<dbReference type="SMART" id="SM00398">
    <property type="entry name" value="HMG"/>
    <property type="match status" value="1"/>
</dbReference>
<feature type="region of interest" description="Disordered" evidence="2">
    <location>
        <begin position="135"/>
        <end position="154"/>
    </location>
</feature>
<dbReference type="SUPFAM" id="SSF47095">
    <property type="entry name" value="HMG-box"/>
    <property type="match status" value="1"/>
</dbReference>
<feature type="domain" description="ARID" evidence="4">
    <location>
        <begin position="35"/>
        <end position="124"/>
    </location>
</feature>
<dbReference type="RefSeq" id="XP_010462418.1">
    <property type="nucleotide sequence ID" value="XM_010464116.2"/>
</dbReference>
<organism evidence="5 6">
    <name type="scientific">Camelina sativa</name>
    <name type="common">False flax</name>
    <name type="synonym">Myagrum sativum</name>
    <dbReference type="NCBI Taxonomy" id="90675"/>
    <lineage>
        <taxon>Eukaryota</taxon>
        <taxon>Viridiplantae</taxon>
        <taxon>Streptophyta</taxon>
        <taxon>Embryophyta</taxon>
        <taxon>Tracheophyta</taxon>
        <taxon>Spermatophyta</taxon>
        <taxon>Magnoliopsida</taxon>
        <taxon>eudicotyledons</taxon>
        <taxon>Gunneridae</taxon>
        <taxon>Pentapetalae</taxon>
        <taxon>rosids</taxon>
        <taxon>malvids</taxon>
        <taxon>Brassicales</taxon>
        <taxon>Brassicaceae</taxon>
        <taxon>Camelineae</taxon>
        <taxon>Camelina</taxon>
    </lineage>
</organism>
<dbReference type="InterPro" id="IPR001606">
    <property type="entry name" value="ARID_dom"/>
</dbReference>
<dbReference type="SUPFAM" id="SSF46774">
    <property type="entry name" value="ARID-like"/>
    <property type="match status" value="1"/>
</dbReference>
<keyword evidence="1" id="KW-0539">Nucleus</keyword>
<dbReference type="Pfam" id="PF01388">
    <property type="entry name" value="ARID"/>
    <property type="match status" value="1"/>
</dbReference>
<dbReference type="SMART" id="SM00501">
    <property type="entry name" value="BRIGHT"/>
    <property type="match status" value="1"/>
</dbReference>
<dbReference type="PROSITE" id="PS50118">
    <property type="entry name" value="HMG_BOX_2"/>
    <property type="match status" value="1"/>
</dbReference>
<dbReference type="InterPro" id="IPR036431">
    <property type="entry name" value="ARID_dom_sf"/>
</dbReference>
<dbReference type="Gene3D" id="1.10.150.60">
    <property type="entry name" value="ARID DNA-binding domain"/>
    <property type="match status" value="1"/>
</dbReference>
<dbReference type="PROSITE" id="PS51011">
    <property type="entry name" value="ARID"/>
    <property type="match status" value="1"/>
</dbReference>
<evidence type="ECO:0000259" key="4">
    <source>
        <dbReference type="PROSITE" id="PS51011"/>
    </source>
</evidence>
<dbReference type="CDD" id="cd22009">
    <property type="entry name" value="HMG-box_AtHMGB9-like"/>
    <property type="match status" value="1"/>
</dbReference>
<dbReference type="InterPro" id="IPR009071">
    <property type="entry name" value="HMG_box_dom"/>
</dbReference>
<dbReference type="Gene3D" id="1.10.30.10">
    <property type="entry name" value="High mobility group box domain"/>
    <property type="match status" value="1"/>
</dbReference>
<proteinExistence type="predicted"/>
<dbReference type="PANTHER" id="PTHR46691">
    <property type="entry name" value="HIGH MOBILITY GROUP B PROTEIN 9"/>
    <property type="match status" value="1"/>
</dbReference>
<dbReference type="GeneID" id="104743004"/>
<dbReference type="PANTHER" id="PTHR46691:SF6">
    <property type="entry name" value="HIGH MOBILITY GROUP B PROTEIN 10-RELATED"/>
    <property type="match status" value="1"/>
</dbReference>